<dbReference type="GO" id="GO:0000976">
    <property type="term" value="F:transcription cis-regulatory region binding"/>
    <property type="evidence" value="ECO:0007669"/>
    <property type="project" value="TreeGrafter"/>
</dbReference>
<evidence type="ECO:0000256" key="2">
    <source>
        <dbReference type="ARBA" id="ARBA00023125"/>
    </source>
</evidence>
<name>A0A8J3NC57_9ACTN</name>
<keyword evidence="3" id="KW-0804">Transcription</keyword>
<dbReference type="EMBL" id="BOMB01000004">
    <property type="protein sequence ID" value="GID10064.1"/>
    <property type="molecule type" value="Genomic_DNA"/>
</dbReference>
<evidence type="ECO:0000256" key="4">
    <source>
        <dbReference type="PROSITE-ProRule" id="PRU00335"/>
    </source>
</evidence>
<sequence>MSPEPDSWFHRWTPNGTEMVRMTGTDETPRRGRPPVSDRQRQRQRLDISRHAVRLFAAQSVAATTGEQIARAAGISERTLWRHFRSKQSCVEPLLTTMVDAFQTALRDWPPGVPLAEHLRAAYTPAPGSASDNDLDAILQVVRMTWREPALRATYLMLRERAESTLAEVLADHLGLPVDSLDLQVRAATVSAVLRVATDRLAHAAGTRPTREALDQHREQIADALGRITGATTEPAP</sequence>
<feature type="domain" description="HTH tetR-type" evidence="6">
    <location>
        <begin position="42"/>
        <end position="102"/>
    </location>
</feature>
<evidence type="ECO:0000313" key="7">
    <source>
        <dbReference type="EMBL" id="GID10064.1"/>
    </source>
</evidence>
<dbReference type="GO" id="GO:0003700">
    <property type="term" value="F:DNA-binding transcription factor activity"/>
    <property type="evidence" value="ECO:0007669"/>
    <property type="project" value="TreeGrafter"/>
</dbReference>
<dbReference type="PROSITE" id="PS50977">
    <property type="entry name" value="HTH_TETR_2"/>
    <property type="match status" value="1"/>
</dbReference>
<proteinExistence type="predicted"/>
<gene>
    <name evidence="7" type="ORF">Aru02nite_09530</name>
</gene>
<keyword evidence="1" id="KW-0805">Transcription regulation</keyword>
<comment type="caution">
    <text evidence="7">The sequence shown here is derived from an EMBL/GenBank/DDBJ whole genome shotgun (WGS) entry which is preliminary data.</text>
</comment>
<reference evidence="7" key="1">
    <citation type="submission" date="2021-01" db="EMBL/GenBank/DDBJ databases">
        <title>Whole genome shotgun sequence of Actinocatenispora rupis NBRC 107355.</title>
        <authorList>
            <person name="Komaki H."/>
            <person name="Tamura T."/>
        </authorList>
    </citation>
    <scope>NUCLEOTIDE SEQUENCE</scope>
    <source>
        <strain evidence="7">NBRC 107355</strain>
    </source>
</reference>
<dbReference type="InterPro" id="IPR001647">
    <property type="entry name" value="HTH_TetR"/>
</dbReference>
<evidence type="ECO:0000256" key="5">
    <source>
        <dbReference type="SAM" id="MobiDB-lite"/>
    </source>
</evidence>
<evidence type="ECO:0000259" key="6">
    <source>
        <dbReference type="PROSITE" id="PS50977"/>
    </source>
</evidence>
<evidence type="ECO:0000256" key="3">
    <source>
        <dbReference type="ARBA" id="ARBA00023163"/>
    </source>
</evidence>
<organism evidence="7 8">
    <name type="scientific">Actinocatenispora rupis</name>
    <dbReference type="NCBI Taxonomy" id="519421"/>
    <lineage>
        <taxon>Bacteria</taxon>
        <taxon>Bacillati</taxon>
        <taxon>Actinomycetota</taxon>
        <taxon>Actinomycetes</taxon>
        <taxon>Micromonosporales</taxon>
        <taxon>Micromonosporaceae</taxon>
        <taxon>Actinocatenispora</taxon>
    </lineage>
</organism>
<dbReference type="AlphaFoldDB" id="A0A8J3NC57"/>
<evidence type="ECO:0000313" key="8">
    <source>
        <dbReference type="Proteomes" id="UP000612808"/>
    </source>
</evidence>
<dbReference type="PANTHER" id="PTHR30055">
    <property type="entry name" value="HTH-TYPE TRANSCRIPTIONAL REGULATOR RUTR"/>
    <property type="match status" value="1"/>
</dbReference>
<dbReference type="Pfam" id="PF17754">
    <property type="entry name" value="TetR_C_14"/>
    <property type="match status" value="1"/>
</dbReference>
<dbReference type="PRINTS" id="PR00455">
    <property type="entry name" value="HTHTETR"/>
</dbReference>
<protein>
    <recommendedName>
        <fullName evidence="6">HTH tetR-type domain-containing protein</fullName>
    </recommendedName>
</protein>
<keyword evidence="2 4" id="KW-0238">DNA-binding</keyword>
<dbReference type="Gene3D" id="1.10.357.10">
    <property type="entry name" value="Tetracycline Repressor, domain 2"/>
    <property type="match status" value="1"/>
</dbReference>
<accession>A0A8J3NC57</accession>
<keyword evidence="8" id="KW-1185">Reference proteome</keyword>
<dbReference type="InterPro" id="IPR041347">
    <property type="entry name" value="MftR_C"/>
</dbReference>
<feature type="region of interest" description="Disordered" evidence="5">
    <location>
        <begin position="1"/>
        <end position="44"/>
    </location>
</feature>
<dbReference type="SUPFAM" id="SSF46689">
    <property type="entry name" value="Homeodomain-like"/>
    <property type="match status" value="1"/>
</dbReference>
<dbReference type="InterPro" id="IPR009057">
    <property type="entry name" value="Homeodomain-like_sf"/>
</dbReference>
<dbReference type="PANTHER" id="PTHR30055:SF238">
    <property type="entry name" value="MYCOFACTOCIN BIOSYNTHESIS TRANSCRIPTIONAL REGULATOR MFTR-RELATED"/>
    <property type="match status" value="1"/>
</dbReference>
<dbReference type="Pfam" id="PF00440">
    <property type="entry name" value="TetR_N"/>
    <property type="match status" value="1"/>
</dbReference>
<evidence type="ECO:0000256" key="1">
    <source>
        <dbReference type="ARBA" id="ARBA00023015"/>
    </source>
</evidence>
<feature type="DNA-binding region" description="H-T-H motif" evidence="4">
    <location>
        <begin position="65"/>
        <end position="84"/>
    </location>
</feature>
<dbReference type="RefSeq" id="WP_345710076.1">
    <property type="nucleotide sequence ID" value="NZ_BAAAZM010000002.1"/>
</dbReference>
<dbReference type="Proteomes" id="UP000612808">
    <property type="component" value="Unassembled WGS sequence"/>
</dbReference>
<dbReference type="InterPro" id="IPR050109">
    <property type="entry name" value="HTH-type_TetR-like_transc_reg"/>
</dbReference>